<sequence length="76" mass="8522">VYVRSHRSASHFHSYVTIYVVQANHKPRTITGSPERGSMFKIEKAYATKCNITRSCCSGERCGPWASCSVTNCLNH</sequence>
<dbReference type="Proteomes" id="UP000005408">
    <property type="component" value="Unassembled WGS sequence"/>
</dbReference>
<evidence type="ECO:0000313" key="1">
    <source>
        <dbReference type="EnsemblMetazoa" id="G14405.1:cds"/>
    </source>
</evidence>
<accession>A0A8W8IJJ4</accession>
<dbReference type="AlphaFoldDB" id="A0A8W8IJJ4"/>
<protein>
    <submittedName>
        <fullName evidence="1">WD repeat-containing protein 54</fullName>
    </submittedName>
</protein>
<reference evidence="1" key="1">
    <citation type="submission" date="2022-08" db="UniProtKB">
        <authorList>
            <consortium name="EnsemblMetazoa"/>
        </authorList>
    </citation>
    <scope>IDENTIFICATION</scope>
    <source>
        <strain evidence="1">05x7-T-G4-1.051#20</strain>
    </source>
</reference>
<dbReference type="EnsemblMetazoa" id="G14405.1">
    <property type="protein sequence ID" value="G14405.1:cds"/>
    <property type="gene ID" value="G14405"/>
</dbReference>
<evidence type="ECO:0000313" key="2">
    <source>
        <dbReference type="Proteomes" id="UP000005408"/>
    </source>
</evidence>
<keyword evidence="2" id="KW-1185">Reference proteome</keyword>
<proteinExistence type="predicted"/>
<name>A0A8W8IJJ4_MAGGI</name>
<organism evidence="1 2">
    <name type="scientific">Magallana gigas</name>
    <name type="common">Pacific oyster</name>
    <name type="synonym">Crassostrea gigas</name>
    <dbReference type="NCBI Taxonomy" id="29159"/>
    <lineage>
        <taxon>Eukaryota</taxon>
        <taxon>Metazoa</taxon>
        <taxon>Spiralia</taxon>
        <taxon>Lophotrochozoa</taxon>
        <taxon>Mollusca</taxon>
        <taxon>Bivalvia</taxon>
        <taxon>Autobranchia</taxon>
        <taxon>Pteriomorphia</taxon>
        <taxon>Ostreida</taxon>
        <taxon>Ostreoidea</taxon>
        <taxon>Ostreidae</taxon>
        <taxon>Magallana</taxon>
    </lineage>
</organism>